<accession>A0A9P8ANK1</accession>
<dbReference type="OrthoDB" id="245563at2759"/>
<organism evidence="4 5">
    <name type="scientific">Guyanagaster necrorhizus</name>
    <dbReference type="NCBI Taxonomy" id="856835"/>
    <lineage>
        <taxon>Eukaryota</taxon>
        <taxon>Fungi</taxon>
        <taxon>Dikarya</taxon>
        <taxon>Basidiomycota</taxon>
        <taxon>Agaricomycotina</taxon>
        <taxon>Agaricomycetes</taxon>
        <taxon>Agaricomycetidae</taxon>
        <taxon>Agaricales</taxon>
        <taxon>Marasmiineae</taxon>
        <taxon>Physalacriaceae</taxon>
        <taxon>Guyanagaster</taxon>
    </lineage>
</organism>
<dbReference type="Proteomes" id="UP000812287">
    <property type="component" value="Unassembled WGS sequence"/>
</dbReference>
<dbReference type="SMART" id="SM00028">
    <property type="entry name" value="TPR"/>
    <property type="match status" value="2"/>
</dbReference>
<proteinExistence type="predicted"/>
<feature type="compositionally biased region" description="Basic and acidic residues" evidence="3">
    <location>
        <begin position="159"/>
        <end position="184"/>
    </location>
</feature>
<dbReference type="SUPFAM" id="SSF48452">
    <property type="entry name" value="TPR-like"/>
    <property type="match status" value="1"/>
</dbReference>
<dbReference type="InterPro" id="IPR019734">
    <property type="entry name" value="TPR_rpt"/>
</dbReference>
<dbReference type="GeneID" id="66100727"/>
<evidence type="ECO:0000256" key="2">
    <source>
        <dbReference type="PROSITE-ProRule" id="PRU00339"/>
    </source>
</evidence>
<evidence type="ECO:0000256" key="3">
    <source>
        <dbReference type="SAM" id="MobiDB-lite"/>
    </source>
</evidence>
<dbReference type="Gene3D" id="1.25.40.10">
    <property type="entry name" value="Tetratricopeptide repeat domain"/>
    <property type="match status" value="1"/>
</dbReference>
<dbReference type="PROSITE" id="PS50005">
    <property type="entry name" value="TPR"/>
    <property type="match status" value="1"/>
</dbReference>
<dbReference type="Pfam" id="PF00515">
    <property type="entry name" value="TPR_1"/>
    <property type="match status" value="1"/>
</dbReference>
<dbReference type="PROSITE" id="PS50293">
    <property type="entry name" value="TPR_REGION"/>
    <property type="match status" value="1"/>
</dbReference>
<dbReference type="GO" id="GO:0101031">
    <property type="term" value="C:protein folding chaperone complex"/>
    <property type="evidence" value="ECO:0007669"/>
    <property type="project" value="TreeGrafter"/>
</dbReference>
<dbReference type="RefSeq" id="XP_043035434.1">
    <property type="nucleotide sequence ID" value="XM_043178436.1"/>
</dbReference>
<evidence type="ECO:0000313" key="5">
    <source>
        <dbReference type="Proteomes" id="UP000812287"/>
    </source>
</evidence>
<feature type="region of interest" description="Disordered" evidence="3">
    <location>
        <begin position="97"/>
        <end position="184"/>
    </location>
</feature>
<dbReference type="EMBL" id="MU250555">
    <property type="protein sequence ID" value="KAG7441934.1"/>
    <property type="molecule type" value="Genomic_DNA"/>
</dbReference>
<evidence type="ECO:0000313" key="4">
    <source>
        <dbReference type="EMBL" id="KAG7441934.1"/>
    </source>
</evidence>
<protein>
    <submittedName>
        <fullName evidence="4">TPR-like protein</fullName>
    </submittedName>
</protein>
<dbReference type="PANTHER" id="PTHR46423">
    <property type="entry name" value="RNA POLYMERASE II-ASSOCIATED PROTEIN 3"/>
    <property type="match status" value="1"/>
</dbReference>
<dbReference type="PANTHER" id="PTHR46423:SF1">
    <property type="entry name" value="RNA POLYMERASE II-ASSOCIATED PROTEIN 3"/>
    <property type="match status" value="1"/>
</dbReference>
<sequence length="295" mass="33173">MLQLGCRWRGLPESYSLKSMTLQCVARSNIIYTPSPTSRIESHTFGPSEVPVDVNECPCAYGPVGRGWLGYVGDVNNEDGSTRVIIAMTRCLPQSAVVPDRSNRTQAGDTDYITGHRTGRAGDGRGSPHLVFREQRQESSSSTPPPPPQQKKCRRNPPHAREDEVEARTAKRAEMSREKSKQAEVLKEQGNACFRQGKYEEAIEYYQKAISVHGPRPTYYINIAAACLELELYLQAEEACDSALEYDPRSIKARYCRGIAHRNMFAFKLAIEGGYKTNFFQLNRIINIFNVLKAF</sequence>
<gene>
    <name evidence="4" type="ORF">BT62DRAFT_1041683</name>
</gene>
<feature type="repeat" description="TPR" evidence="2">
    <location>
        <begin position="183"/>
        <end position="216"/>
    </location>
</feature>
<evidence type="ECO:0000256" key="1">
    <source>
        <dbReference type="ARBA" id="ARBA00022803"/>
    </source>
</evidence>
<dbReference type="InterPro" id="IPR051966">
    <property type="entry name" value="RPAP3"/>
</dbReference>
<name>A0A9P8ANK1_9AGAR</name>
<comment type="caution">
    <text evidence="4">The sequence shown here is derived from an EMBL/GenBank/DDBJ whole genome shotgun (WGS) entry which is preliminary data.</text>
</comment>
<keyword evidence="1 2" id="KW-0802">TPR repeat</keyword>
<keyword evidence="5" id="KW-1185">Reference proteome</keyword>
<dbReference type="InterPro" id="IPR011990">
    <property type="entry name" value="TPR-like_helical_dom_sf"/>
</dbReference>
<reference evidence="4" key="1">
    <citation type="submission" date="2020-11" db="EMBL/GenBank/DDBJ databases">
        <title>Adaptations for nitrogen fixation in a non-lichenized fungal sporocarp promotes dispersal by wood-feeding termites.</title>
        <authorList>
            <consortium name="DOE Joint Genome Institute"/>
            <person name="Koch R.A."/>
            <person name="Yoon G."/>
            <person name="Arayal U."/>
            <person name="Lail K."/>
            <person name="Amirebrahimi M."/>
            <person name="Labutti K."/>
            <person name="Lipzen A."/>
            <person name="Riley R."/>
            <person name="Barry K."/>
            <person name="Henrissat B."/>
            <person name="Grigoriev I.V."/>
            <person name="Herr J.R."/>
            <person name="Aime M.C."/>
        </authorList>
    </citation>
    <scope>NUCLEOTIDE SEQUENCE</scope>
    <source>
        <strain evidence="4">MCA 3950</strain>
    </source>
</reference>
<dbReference type="AlphaFoldDB" id="A0A9P8ANK1"/>